<dbReference type="OrthoDB" id="691424at2759"/>
<feature type="compositionally biased region" description="Low complexity" evidence="1">
    <location>
        <begin position="288"/>
        <end position="324"/>
    </location>
</feature>
<reference evidence="2 3" key="1">
    <citation type="journal article" date="2017" name="Mol. Biol. Evol.">
        <title>The 4-celled Tetrabaena socialis nuclear genome reveals the essential components for genetic control of cell number at the origin of multicellularity in the volvocine lineage.</title>
        <authorList>
            <person name="Featherston J."/>
            <person name="Arakaki Y."/>
            <person name="Hanschen E.R."/>
            <person name="Ferris P.J."/>
            <person name="Michod R.E."/>
            <person name="Olson B.J.S.C."/>
            <person name="Nozaki H."/>
            <person name="Durand P.M."/>
        </authorList>
    </citation>
    <scope>NUCLEOTIDE SEQUENCE [LARGE SCALE GENOMIC DNA]</scope>
    <source>
        <strain evidence="2 3">NIES-571</strain>
    </source>
</reference>
<comment type="caution">
    <text evidence="2">The sequence shown here is derived from an EMBL/GenBank/DDBJ whole genome shotgun (WGS) entry which is preliminary data.</text>
</comment>
<keyword evidence="3" id="KW-1185">Reference proteome</keyword>
<dbReference type="Proteomes" id="UP000236333">
    <property type="component" value="Unassembled WGS sequence"/>
</dbReference>
<dbReference type="PANTHER" id="PTHR31579:SF1">
    <property type="entry name" value="OS03G0796600 PROTEIN"/>
    <property type="match status" value="1"/>
</dbReference>
<protein>
    <submittedName>
        <fullName evidence="2">Uncharacterized protein</fullName>
    </submittedName>
</protein>
<dbReference type="EMBL" id="PGGS01000196">
    <property type="protein sequence ID" value="PNH07110.1"/>
    <property type="molecule type" value="Genomic_DNA"/>
</dbReference>
<dbReference type="InterPro" id="IPR006502">
    <property type="entry name" value="PDDEXK-like"/>
</dbReference>
<proteinExistence type="predicted"/>
<dbReference type="Pfam" id="PF04720">
    <property type="entry name" value="PDDEXK_6"/>
    <property type="match status" value="1"/>
</dbReference>
<evidence type="ECO:0000313" key="2">
    <source>
        <dbReference type="EMBL" id="PNH07110.1"/>
    </source>
</evidence>
<sequence length="456" mass="48866">MVATTAHTAARSNSLPTASVAFDDEPPSQRRLDPAVPGDGRPFSPSATFSPVFDLELSTPTPPPKKQHLRGLQHDLGRAPGPDAAARRQLLHQRAATGAPAAAVLDRSRSDLQVLLVQHHGDAKGAAALQGLELHEPAQRLLELCKPCCELELQLSRRLRAFRNARVSKAPSAPAALAPLLPAAAAATAATAAGAGAAAAAAAMPDTGPASSELVGALVAGAVGTQPPPTSSEIEALAAALLFEGYLVHARDGTRHSRDARACLRTLKHRFLVCLGWAAAAAPRQHEQLQQQQQQGQGQREQQQQQQQHQGQGQQQGQQQQQEGQELERSSQKLREPLVVEPRFREQFLIANPTRDYERLLMVRLLLLPGAPPGKAAATSRSKTALPVVFVGPLRRLDAVVALMAEAAAEVFRGAGRPLPPWRTKDATLSKWAPEQLLELERMMRQQADAPEHPDT</sequence>
<evidence type="ECO:0000256" key="1">
    <source>
        <dbReference type="SAM" id="MobiDB-lite"/>
    </source>
</evidence>
<feature type="compositionally biased region" description="Polar residues" evidence="1">
    <location>
        <begin position="1"/>
        <end position="17"/>
    </location>
</feature>
<name>A0A2J8A3L4_9CHLO</name>
<feature type="region of interest" description="Disordered" evidence="1">
    <location>
        <begin position="288"/>
        <end position="333"/>
    </location>
</feature>
<organism evidence="2 3">
    <name type="scientific">Tetrabaena socialis</name>
    <dbReference type="NCBI Taxonomy" id="47790"/>
    <lineage>
        <taxon>Eukaryota</taxon>
        <taxon>Viridiplantae</taxon>
        <taxon>Chlorophyta</taxon>
        <taxon>core chlorophytes</taxon>
        <taxon>Chlorophyceae</taxon>
        <taxon>CS clade</taxon>
        <taxon>Chlamydomonadales</taxon>
        <taxon>Tetrabaenaceae</taxon>
        <taxon>Tetrabaena</taxon>
    </lineage>
</organism>
<dbReference type="PANTHER" id="PTHR31579">
    <property type="entry name" value="OS03G0796600 PROTEIN"/>
    <property type="match status" value="1"/>
</dbReference>
<accession>A0A2J8A3L4</accession>
<feature type="region of interest" description="Disordered" evidence="1">
    <location>
        <begin position="1"/>
        <end position="82"/>
    </location>
</feature>
<gene>
    <name evidence="2" type="ORF">TSOC_006448</name>
</gene>
<evidence type="ECO:0000313" key="3">
    <source>
        <dbReference type="Proteomes" id="UP000236333"/>
    </source>
</evidence>
<dbReference type="AlphaFoldDB" id="A0A2J8A3L4"/>